<feature type="region of interest" description="Disordered" evidence="1">
    <location>
        <begin position="1"/>
        <end position="81"/>
    </location>
</feature>
<feature type="compositionally biased region" description="Basic and acidic residues" evidence="1">
    <location>
        <begin position="26"/>
        <end position="43"/>
    </location>
</feature>
<feature type="compositionally biased region" description="Basic and acidic residues" evidence="1">
    <location>
        <begin position="71"/>
        <end position="81"/>
    </location>
</feature>
<keyword evidence="2" id="KW-1133">Transmembrane helix</keyword>
<feature type="transmembrane region" description="Helical" evidence="2">
    <location>
        <begin position="90"/>
        <end position="108"/>
    </location>
</feature>
<name>A0A9D2AAY4_9LACO</name>
<gene>
    <name evidence="3" type="ORF">H9861_05850</name>
</gene>
<sequence>MRTDDKRTFYDQESDEEPLRRSRQPQFDEPKQLKRHQADDEQAKFWNKFKRKQPEKNQSEPMEQYSRVAQKQRDIDEENERKTRELGKKLNKVIFILIGLIVITYLIMRFVNF</sequence>
<proteinExistence type="predicted"/>
<accession>A0A9D2AAY4</accession>
<comment type="caution">
    <text evidence="3">The sequence shown here is derived from an EMBL/GenBank/DDBJ whole genome shotgun (WGS) entry which is preliminary data.</text>
</comment>
<evidence type="ECO:0000256" key="2">
    <source>
        <dbReference type="SAM" id="Phobius"/>
    </source>
</evidence>
<keyword evidence="2" id="KW-0472">Membrane</keyword>
<protein>
    <submittedName>
        <fullName evidence="3">Uncharacterized protein</fullName>
    </submittedName>
</protein>
<feature type="compositionally biased region" description="Basic and acidic residues" evidence="1">
    <location>
        <begin position="1"/>
        <end position="10"/>
    </location>
</feature>
<reference evidence="3" key="1">
    <citation type="journal article" date="2021" name="PeerJ">
        <title>Extensive microbial diversity within the chicken gut microbiome revealed by metagenomics and culture.</title>
        <authorList>
            <person name="Gilroy R."/>
            <person name="Ravi A."/>
            <person name="Getino M."/>
            <person name="Pursley I."/>
            <person name="Horton D.L."/>
            <person name="Alikhan N.F."/>
            <person name="Baker D."/>
            <person name="Gharbi K."/>
            <person name="Hall N."/>
            <person name="Watson M."/>
            <person name="Adriaenssens E.M."/>
            <person name="Foster-Nyarko E."/>
            <person name="Jarju S."/>
            <person name="Secka A."/>
            <person name="Antonio M."/>
            <person name="Oren A."/>
            <person name="Chaudhuri R.R."/>
            <person name="La Ragione R."/>
            <person name="Hildebrand F."/>
            <person name="Pallen M.J."/>
        </authorList>
    </citation>
    <scope>NUCLEOTIDE SEQUENCE</scope>
    <source>
        <strain evidence="3">6627</strain>
    </source>
</reference>
<evidence type="ECO:0000313" key="4">
    <source>
        <dbReference type="Proteomes" id="UP000823963"/>
    </source>
</evidence>
<evidence type="ECO:0000313" key="3">
    <source>
        <dbReference type="EMBL" id="HIX02260.1"/>
    </source>
</evidence>
<dbReference type="Proteomes" id="UP000823963">
    <property type="component" value="Unassembled WGS sequence"/>
</dbReference>
<evidence type="ECO:0000256" key="1">
    <source>
        <dbReference type="SAM" id="MobiDB-lite"/>
    </source>
</evidence>
<dbReference type="EMBL" id="DXFP01000053">
    <property type="protein sequence ID" value="HIX02260.1"/>
    <property type="molecule type" value="Genomic_DNA"/>
</dbReference>
<organism evidence="3 4">
    <name type="scientific">Candidatus Ligilactobacillus excrementigallinarum</name>
    <dbReference type="NCBI Taxonomy" id="2838641"/>
    <lineage>
        <taxon>Bacteria</taxon>
        <taxon>Bacillati</taxon>
        <taxon>Bacillota</taxon>
        <taxon>Bacilli</taxon>
        <taxon>Lactobacillales</taxon>
        <taxon>Lactobacillaceae</taxon>
        <taxon>Ligilactobacillus</taxon>
    </lineage>
</organism>
<reference evidence="3" key="2">
    <citation type="submission" date="2021-04" db="EMBL/GenBank/DDBJ databases">
        <authorList>
            <person name="Gilroy R."/>
        </authorList>
    </citation>
    <scope>NUCLEOTIDE SEQUENCE</scope>
    <source>
        <strain evidence="3">6627</strain>
    </source>
</reference>
<keyword evidence="2" id="KW-0812">Transmembrane</keyword>
<dbReference type="AlphaFoldDB" id="A0A9D2AAY4"/>